<feature type="transmembrane region" description="Helical" evidence="1">
    <location>
        <begin position="73"/>
        <end position="92"/>
    </location>
</feature>
<name>A0A7C2K2X5_UNCW3</name>
<keyword evidence="1" id="KW-0812">Transmembrane</keyword>
<reference evidence="2" key="1">
    <citation type="journal article" date="2020" name="mSystems">
        <title>Genome- and Community-Level Interaction Insights into Carbon Utilization and Element Cycling Functions of Hydrothermarchaeota in Hydrothermal Sediment.</title>
        <authorList>
            <person name="Zhou Z."/>
            <person name="Liu Y."/>
            <person name="Xu W."/>
            <person name="Pan J."/>
            <person name="Luo Z.H."/>
            <person name="Li M."/>
        </authorList>
    </citation>
    <scope>NUCLEOTIDE SEQUENCE [LARGE SCALE GENOMIC DNA]</scope>
    <source>
        <strain evidence="2">SpSt-34</strain>
    </source>
</reference>
<comment type="caution">
    <text evidence="2">The sequence shown here is derived from an EMBL/GenBank/DDBJ whole genome shotgun (WGS) entry which is preliminary data.</text>
</comment>
<feature type="transmembrane region" description="Helical" evidence="1">
    <location>
        <begin position="202"/>
        <end position="220"/>
    </location>
</feature>
<dbReference type="EMBL" id="DSOL01000008">
    <property type="protein sequence ID" value="HEN27140.1"/>
    <property type="molecule type" value="Genomic_DNA"/>
</dbReference>
<keyword evidence="1" id="KW-1133">Transmembrane helix</keyword>
<feature type="transmembrane region" description="Helical" evidence="1">
    <location>
        <begin position="180"/>
        <end position="197"/>
    </location>
</feature>
<keyword evidence="1" id="KW-0472">Membrane</keyword>
<evidence type="ECO:0000256" key="1">
    <source>
        <dbReference type="SAM" id="Phobius"/>
    </source>
</evidence>
<feature type="transmembrane region" description="Helical" evidence="1">
    <location>
        <begin position="155"/>
        <end position="174"/>
    </location>
</feature>
<sequence>MMEKEIKEALSALDEIKNLLKRETELALRAAKGEFLIWGLYQLVASLFVHFTQDFRYFYFLLPFFFLLDNFKWTKWTAVIYWLLAFGVYILLLASRFTYFSFGLFSLIMILGLYFNMRKATRNTRFAFMPTLWGYILFFCVLLTFASIKSKTPELLYLLWPGVIVFALGLWGLFSERSLFLFSFLTNLAGFIAFLFLKAHAIALTMTVYGIFYIAFYVYLNLKLMTG</sequence>
<protein>
    <submittedName>
        <fullName evidence="2">Uncharacterized protein</fullName>
    </submittedName>
</protein>
<organism evidence="2">
    <name type="scientific">candidate division WOR-3 bacterium</name>
    <dbReference type="NCBI Taxonomy" id="2052148"/>
    <lineage>
        <taxon>Bacteria</taxon>
        <taxon>Bacteria division WOR-3</taxon>
    </lineage>
</organism>
<dbReference type="AlphaFoldDB" id="A0A7C2K2X5"/>
<gene>
    <name evidence="2" type="ORF">ENQ77_00385</name>
</gene>
<evidence type="ECO:0000313" key="2">
    <source>
        <dbReference type="EMBL" id="HEN27140.1"/>
    </source>
</evidence>
<accession>A0A7C2K2X5</accession>
<feature type="transmembrane region" description="Helical" evidence="1">
    <location>
        <begin position="97"/>
        <end position="115"/>
    </location>
</feature>
<feature type="transmembrane region" description="Helical" evidence="1">
    <location>
        <begin position="35"/>
        <end position="53"/>
    </location>
</feature>
<feature type="transmembrane region" description="Helical" evidence="1">
    <location>
        <begin position="127"/>
        <end position="148"/>
    </location>
</feature>
<proteinExistence type="predicted"/>